<organism evidence="2 3">
    <name type="scientific">Myotis myotis</name>
    <name type="common">Greater mouse-eared bat</name>
    <name type="synonym">Vespertilio myotis</name>
    <dbReference type="NCBI Taxonomy" id="51298"/>
    <lineage>
        <taxon>Eukaryota</taxon>
        <taxon>Metazoa</taxon>
        <taxon>Chordata</taxon>
        <taxon>Craniata</taxon>
        <taxon>Vertebrata</taxon>
        <taxon>Euteleostomi</taxon>
        <taxon>Mammalia</taxon>
        <taxon>Eutheria</taxon>
        <taxon>Laurasiatheria</taxon>
        <taxon>Chiroptera</taxon>
        <taxon>Yangochiroptera</taxon>
        <taxon>Vespertilionidae</taxon>
        <taxon>Myotis</taxon>
    </lineage>
</organism>
<feature type="compositionally biased region" description="Low complexity" evidence="1">
    <location>
        <begin position="98"/>
        <end position="114"/>
    </location>
</feature>
<feature type="compositionally biased region" description="Low complexity" evidence="1">
    <location>
        <begin position="21"/>
        <end position="33"/>
    </location>
</feature>
<dbReference type="EMBL" id="JABWUV010000001">
    <property type="protein sequence ID" value="KAF6387774.1"/>
    <property type="molecule type" value="Genomic_DNA"/>
</dbReference>
<sequence length="137" mass="14448">MRRWEGVWGEVSREWPQPQGPRVGVAAADSAAPYPLPPLPRAALRLPPPPVTAPDALRWPGPAPRLPAGPGTSPAAPAVRRQVQDSAGLAAPRPSPRPLFRFALRPRNAGALRAPHPRPPPPAQGRAGGRAKALRGN</sequence>
<protein>
    <submittedName>
        <fullName evidence="2">Uncharacterized protein</fullName>
    </submittedName>
</protein>
<feature type="compositionally biased region" description="Low complexity" evidence="1">
    <location>
        <begin position="68"/>
        <end position="78"/>
    </location>
</feature>
<dbReference type="Proteomes" id="UP000527355">
    <property type="component" value="Unassembled WGS sequence"/>
</dbReference>
<evidence type="ECO:0000313" key="3">
    <source>
        <dbReference type="Proteomes" id="UP000527355"/>
    </source>
</evidence>
<gene>
    <name evidence="2" type="ORF">mMyoMyo1_008209</name>
</gene>
<reference evidence="2 3" key="1">
    <citation type="journal article" date="2020" name="Nature">
        <title>Six reference-quality genomes reveal evolution of bat adaptations.</title>
        <authorList>
            <person name="Jebb D."/>
            <person name="Huang Z."/>
            <person name="Pippel M."/>
            <person name="Hughes G.M."/>
            <person name="Lavrichenko K."/>
            <person name="Devanna P."/>
            <person name="Winkler S."/>
            <person name="Jermiin L.S."/>
            <person name="Skirmuntt E.C."/>
            <person name="Katzourakis A."/>
            <person name="Burkitt-Gray L."/>
            <person name="Ray D.A."/>
            <person name="Sullivan K.A.M."/>
            <person name="Roscito J.G."/>
            <person name="Kirilenko B.M."/>
            <person name="Davalos L.M."/>
            <person name="Corthals A.P."/>
            <person name="Power M.L."/>
            <person name="Jones G."/>
            <person name="Ransome R.D."/>
            <person name="Dechmann D.K.N."/>
            <person name="Locatelli A.G."/>
            <person name="Puechmaille S.J."/>
            <person name="Fedrigo O."/>
            <person name="Jarvis E.D."/>
            <person name="Hiller M."/>
            <person name="Vernes S.C."/>
            <person name="Myers E.W."/>
            <person name="Teeling E.C."/>
        </authorList>
    </citation>
    <scope>NUCLEOTIDE SEQUENCE [LARGE SCALE GENOMIC DNA]</scope>
    <source>
        <strain evidence="2">MMyoMyo1</strain>
        <tissue evidence="2">Flight muscle</tissue>
    </source>
</reference>
<comment type="caution">
    <text evidence="2">The sequence shown here is derived from an EMBL/GenBank/DDBJ whole genome shotgun (WGS) entry which is preliminary data.</text>
</comment>
<proteinExistence type="predicted"/>
<keyword evidence="3" id="KW-1185">Reference proteome</keyword>
<feature type="compositionally biased region" description="Pro residues" evidence="1">
    <location>
        <begin position="34"/>
        <end position="52"/>
    </location>
</feature>
<dbReference type="AlphaFoldDB" id="A0A7J8AMV6"/>
<name>A0A7J8AMV6_MYOMY</name>
<feature type="region of interest" description="Disordered" evidence="1">
    <location>
        <begin position="1"/>
        <end position="137"/>
    </location>
</feature>
<evidence type="ECO:0000256" key="1">
    <source>
        <dbReference type="SAM" id="MobiDB-lite"/>
    </source>
</evidence>
<accession>A0A7J8AMV6</accession>
<evidence type="ECO:0000313" key="2">
    <source>
        <dbReference type="EMBL" id="KAF6387774.1"/>
    </source>
</evidence>